<protein>
    <submittedName>
        <fullName evidence="2">Uncharacterized protein</fullName>
    </submittedName>
</protein>
<sequence>MTNGFFTKEEVYDILDNSGNKIGVDIVTYNILKVVDTKNLDCLNTYSVTVKHRILVSGLNWDSNTNYQSVGFNNYPALINVQSGITAISQSGADIILKRIFPKTINASVEQSTNTSTGSSSSQTNQTSSGSSSSNVNTFGVDLSAGWFVDGPVATVGVNYSHSWEHGTSQAASVSRSGATNQQIASGNEMSVKDWSAYASIQNFNNANNIFVGEFVQWNWGQTYPWSIFEYNETGSGSNILLPQSVVANLLYYGGASQGSDSNILLPPSDLSLFGLDFTMASEWLVTFPQNLTAIETLTFQHDVSIAQASHSMTIPAGGGQASLIASVSSAFNNVMQQNAPLQLSEYALIPLSDNQTTGVGFQSNLFDISPSTPAITFKIRSRGNDLLVTGSGFSPGMTADFPASYSGTGATVTVAFKVADINTQYSFILKHWKGQNSGNIVLSCSINGNETIINVTDQEGQGSLNNTNQLDLRNFDLKSANFHDFLVLGWNEITITVQPQDSSVASQYVLLALAME</sequence>
<name>A0A552VAM3_9FLAO</name>
<proteinExistence type="predicted"/>
<gene>
    <name evidence="2" type="ORF">FMM05_02505</name>
</gene>
<dbReference type="OrthoDB" id="8482253at2"/>
<keyword evidence="3" id="KW-1185">Reference proteome</keyword>
<dbReference type="RefSeq" id="WP_143371759.1">
    <property type="nucleotide sequence ID" value="NZ_VJVZ01000001.1"/>
</dbReference>
<feature type="region of interest" description="Disordered" evidence="1">
    <location>
        <begin position="111"/>
        <end position="134"/>
    </location>
</feature>
<dbReference type="Proteomes" id="UP000320643">
    <property type="component" value="Unassembled WGS sequence"/>
</dbReference>
<comment type="caution">
    <text evidence="2">The sequence shown here is derived from an EMBL/GenBank/DDBJ whole genome shotgun (WGS) entry which is preliminary data.</text>
</comment>
<reference evidence="2 3" key="1">
    <citation type="submission" date="2019-07" db="EMBL/GenBank/DDBJ databases">
        <title>Flavobacterium sp. nov., isolated from glacier ice.</title>
        <authorList>
            <person name="Liu Q."/>
            <person name="Xin Y.-H."/>
        </authorList>
    </citation>
    <scope>NUCLEOTIDE SEQUENCE [LARGE SCALE GENOMIC DNA]</scope>
    <source>
        <strain evidence="2 3">ZT4R6</strain>
    </source>
</reference>
<evidence type="ECO:0000313" key="2">
    <source>
        <dbReference type="EMBL" id="TRW27531.1"/>
    </source>
</evidence>
<evidence type="ECO:0000256" key="1">
    <source>
        <dbReference type="SAM" id="MobiDB-lite"/>
    </source>
</evidence>
<dbReference type="AlphaFoldDB" id="A0A552VAM3"/>
<dbReference type="EMBL" id="VJVZ01000001">
    <property type="protein sequence ID" value="TRW27531.1"/>
    <property type="molecule type" value="Genomic_DNA"/>
</dbReference>
<accession>A0A552VAM3</accession>
<evidence type="ECO:0000313" key="3">
    <source>
        <dbReference type="Proteomes" id="UP000320643"/>
    </source>
</evidence>
<organism evidence="2 3">
    <name type="scientific">Flavobacterium zepuense</name>
    <dbReference type="NCBI Taxonomy" id="2593302"/>
    <lineage>
        <taxon>Bacteria</taxon>
        <taxon>Pseudomonadati</taxon>
        <taxon>Bacteroidota</taxon>
        <taxon>Flavobacteriia</taxon>
        <taxon>Flavobacteriales</taxon>
        <taxon>Flavobacteriaceae</taxon>
        <taxon>Flavobacterium</taxon>
    </lineage>
</organism>